<name>A0ABU6IFM8_9ACTN</name>
<sequence length="382" mass="39867">MKRNTMKLTGAKRALLAGMLATTLALAPLPSFAADEVFTAEDAPESVVGGAALTLLEAADTELPMVAEEAVAAPVEEAAEDDRASADAAESTTLTVHYCEIVSYDDPSFDDPSGLRLLETRTFEVKVGEEIDPWHYVRPLDDFFFWDARFDSKVMDADPSKNMVELHYFRSRSSSTVNYYAVTAAETGEDACASKTVVADVDGAAVRFDKMGSYEIESQQIGVEIPAESLAVPLDDLVYLDADRDSIKVEALASKNEINLFYTPAAATLPDKAPAGDAPELEAPVPGGDAGSAGDSSDENAPADEGDAGTEDDNAGAADDQGGESGLAPETVITDDGAPLASAEEAGVLPLPQTGDEVVGIALLASAALAAGGVTLVARRRQ</sequence>
<reference evidence="4 5" key="1">
    <citation type="submission" date="2024-01" db="EMBL/GenBank/DDBJ databases">
        <title>novel species in genus Adlercreutzia.</title>
        <authorList>
            <person name="Liu X."/>
        </authorList>
    </citation>
    <scope>NUCLEOTIDE SEQUENCE [LARGE SCALE GENOMIC DNA]</scope>
    <source>
        <strain evidence="4 5">R7</strain>
    </source>
</reference>
<feature type="transmembrane region" description="Helical" evidence="2">
    <location>
        <begin position="358"/>
        <end position="378"/>
    </location>
</feature>
<keyword evidence="3" id="KW-0732">Signal</keyword>
<comment type="caution">
    <text evidence="4">The sequence shown here is derived from an EMBL/GenBank/DDBJ whole genome shotgun (WGS) entry which is preliminary data.</text>
</comment>
<feature type="signal peptide" evidence="3">
    <location>
        <begin position="1"/>
        <end position="33"/>
    </location>
</feature>
<evidence type="ECO:0000256" key="3">
    <source>
        <dbReference type="SAM" id="SignalP"/>
    </source>
</evidence>
<evidence type="ECO:0000313" key="5">
    <source>
        <dbReference type="Proteomes" id="UP001349994"/>
    </source>
</evidence>
<feature type="region of interest" description="Disordered" evidence="1">
    <location>
        <begin position="271"/>
        <end position="339"/>
    </location>
</feature>
<feature type="compositionally biased region" description="Acidic residues" evidence="1">
    <location>
        <begin position="296"/>
        <end position="314"/>
    </location>
</feature>
<dbReference type="RefSeq" id="WP_338208848.1">
    <property type="nucleotide sequence ID" value="NZ_JAYMFF010000002.1"/>
</dbReference>
<keyword evidence="2" id="KW-0812">Transmembrane</keyword>
<protein>
    <submittedName>
        <fullName evidence="4">LPXTG cell wall anchor domain-containing protein</fullName>
    </submittedName>
</protein>
<gene>
    <name evidence="4" type="ORF">VIN30_01945</name>
</gene>
<keyword evidence="2" id="KW-1133">Transmembrane helix</keyword>
<dbReference type="Proteomes" id="UP001349994">
    <property type="component" value="Unassembled WGS sequence"/>
</dbReference>
<evidence type="ECO:0000256" key="1">
    <source>
        <dbReference type="SAM" id="MobiDB-lite"/>
    </source>
</evidence>
<proteinExistence type="predicted"/>
<accession>A0ABU6IFM8</accession>
<keyword evidence="2" id="KW-0472">Membrane</keyword>
<keyword evidence="5" id="KW-1185">Reference proteome</keyword>
<evidence type="ECO:0000313" key="4">
    <source>
        <dbReference type="EMBL" id="MEC4175207.1"/>
    </source>
</evidence>
<evidence type="ECO:0000256" key="2">
    <source>
        <dbReference type="SAM" id="Phobius"/>
    </source>
</evidence>
<feature type="chain" id="PRO_5045293360" evidence="3">
    <location>
        <begin position="34"/>
        <end position="382"/>
    </location>
</feature>
<dbReference type="NCBIfam" id="TIGR01167">
    <property type="entry name" value="LPXTG_anchor"/>
    <property type="match status" value="1"/>
</dbReference>
<dbReference type="EMBL" id="JAYMFF010000002">
    <property type="protein sequence ID" value="MEC4175207.1"/>
    <property type="molecule type" value="Genomic_DNA"/>
</dbReference>
<organism evidence="4 5">
    <name type="scientific">Adlercreutzia wanghongyangiae</name>
    <dbReference type="NCBI Taxonomy" id="3111451"/>
    <lineage>
        <taxon>Bacteria</taxon>
        <taxon>Bacillati</taxon>
        <taxon>Actinomycetota</taxon>
        <taxon>Coriobacteriia</taxon>
        <taxon>Eggerthellales</taxon>
        <taxon>Eggerthellaceae</taxon>
        <taxon>Adlercreutzia</taxon>
    </lineage>
</organism>